<evidence type="ECO:0000313" key="3">
    <source>
        <dbReference type="Proteomes" id="UP001325479"/>
    </source>
</evidence>
<organism evidence="2 3">
    <name type="scientific">Paraburkholderia kururiensis</name>
    <dbReference type="NCBI Taxonomy" id="984307"/>
    <lineage>
        <taxon>Bacteria</taxon>
        <taxon>Pseudomonadati</taxon>
        <taxon>Pseudomonadota</taxon>
        <taxon>Betaproteobacteria</taxon>
        <taxon>Burkholderiales</taxon>
        <taxon>Burkholderiaceae</taxon>
        <taxon>Paraburkholderia</taxon>
    </lineage>
</organism>
<gene>
    <name evidence="2" type="ORF">U0042_28760</name>
</gene>
<keyword evidence="1" id="KW-1133">Transmembrane helix</keyword>
<dbReference type="EMBL" id="CP139965">
    <property type="protein sequence ID" value="WQD77963.1"/>
    <property type="molecule type" value="Genomic_DNA"/>
</dbReference>
<proteinExistence type="predicted"/>
<accession>A0ABZ0WKT9</accession>
<evidence type="ECO:0000256" key="1">
    <source>
        <dbReference type="SAM" id="Phobius"/>
    </source>
</evidence>
<name>A0ABZ0WKT9_9BURK</name>
<dbReference type="Proteomes" id="UP001325479">
    <property type="component" value="Chromosome"/>
</dbReference>
<sequence>MRAAARIVRDGRAPLAAIGFAVFVAFIVWCFEGYLTPAALVSLLTGLSFCG</sequence>
<keyword evidence="1" id="KW-0812">Transmembrane</keyword>
<reference evidence="2 3" key="1">
    <citation type="submission" date="2023-12" db="EMBL/GenBank/DDBJ databases">
        <title>Genome sequencing and assembly of bacterial species from a model synthetic community.</title>
        <authorList>
            <person name="Hogle S.L."/>
        </authorList>
    </citation>
    <scope>NUCLEOTIDE SEQUENCE [LARGE SCALE GENOMIC DNA]</scope>
    <source>
        <strain evidence="2 3">HAMBI 2494</strain>
    </source>
</reference>
<evidence type="ECO:0000313" key="2">
    <source>
        <dbReference type="EMBL" id="WQD77963.1"/>
    </source>
</evidence>
<dbReference type="RefSeq" id="WP_157977837.1">
    <property type="nucleotide sequence ID" value="NZ_CP139965.1"/>
</dbReference>
<feature type="transmembrane region" description="Helical" evidence="1">
    <location>
        <begin position="12"/>
        <end position="35"/>
    </location>
</feature>
<keyword evidence="3" id="KW-1185">Reference proteome</keyword>
<protein>
    <submittedName>
        <fullName evidence="2">Uncharacterized protein</fullName>
    </submittedName>
</protein>
<keyword evidence="1" id="KW-0472">Membrane</keyword>